<dbReference type="GO" id="GO:0030295">
    <property type="term" value="F:protein kinase activator activity"/>
    <property type="evidence" value="ECO:0007669"/>
    <property type="project" value="TreeGrafter"/>
</dbReference>
<dbReference type="Pfam" id="PF00512">
    <property type="entry name" value="HisKA"/>
    <property type="match status" value="1"/>
</dbReference>
<dbReference type="CDD" id="cd00082">
    <property type="entry name" value="HisKA"/>
    <property type="match status" value="1"/>
</dbReference>
<dbReference type="GO" id="GO:0016020">
    <property type="term" value="C:membrane"/>
    <property type="evidence" value="ECO:0007669"/>
    <property type="project" value="UniProtKB-SubCell"/>
</dbReference>
<evidence type="ECO:0000256" key="6">
    <source>
        <dbReference type="ARBA" id="ARBA00022777"/>
    </source>
</evidence>
<dbReference type="PROSITE" id="PS50112">
    <property type="entry name" value="PAS"/>
    <property type="match status" value="1"/>
</dbReference>
<dbReference type="SMART" id="SM00388">
    <property type="entry name" value="HisKA"/>
    <property type="match status" value="1"/>
</dbReference>
<evidence type="ECO:0000256" key="8">
    <source>
        <dbReference type="ARBA" id="ARBA00023012"/>
    </source>
</evidence>
<keyword evidence="8" id="KW-0902">Two-component regulatory system</keyword>
<evidence type="ECO:0000313" key="10">
    <source>
        <dbReference type="EMBL" id="HDY58961.1"/>
    </source>
</evidence>
<name>A0A7V0Z5C2_UNCW3</name>
<evidence type="ECO:0000256" key="1">
    <source>
        <dbReference type="ARBA" id="ARBA00000085"/>
    </source>
</evidence>
<evidence type="ECO:0000256" key="5">
    <source>
        <dbReference type="ARBA" id="ARBA00022741"/>
    </source>
</evidence>
<comment type="caution">
    <text evidence="10">The sequence shown here is derived from an EMBL/GenBank/DDBJ whole genome shotgun (WGS) entry which is preliminary data.</text>
</comment>
<evidence type="ECO:0000256" key="2">
    <source>
        <dbReference type="ARBA" id="ARBA00004370"/>
    </source>
</evidence>
<dbReference type="PANTHER" id="PTHR42878">
    <property type="entry name" value="TWO-COMPONENT HISTIDINE KINASE"/>
    <property type="match status" value="1"/>
</dbReference>
<dbReference type="EC" id="2.7.13.3" evidence="3"/>
<dbReference type="GO" id="GO:0005524">
    <property type="term" value="F:ATP binding"/>
    <property type="evidence" value="ECO:0007669"/>
    <property type="project" value="UniProtKB-KW"/>
</dbReference>
<evidence type="ECO:0000256" key="3">
    <source>
        <dbReference type="ARBA" id="ARBA00012438"/>
    </source>
</evidence>
<protein>
    <recommendedName>
        <fullName evidence="3">histidine kinase</fullName>
        <ecNumber evidence="3">2.7.13.3</ecNumber>
    </recommendedName>
</protein>
<sequence length="264" mass="30555">MILLASALAFLIYKNNVYVNRVHKFLDETPSGVLILNRSNKITYYNYYIRKIVGETKDDLIRFIETAEMKKLIEEYIDKKAIEIRYNEKLLNIYVIKVASETLVIVLDRTAEMTAKNIIAWSGFAQRLAHEIKNPLSTINLTLQRMNQLCKKKFGQKADIIDGYVGSVLEEVERLRKITDRFMRVLSIETPKFTLVDINGLLDEILKKYENTLPQEIKINRYFAHELPLVRCDEGQIVTAFSNIIENAIEAIEGNGVLSVRRSY</sequence>
<dbReference type="EMBL" id="DSKY01000014">
    <property type="protein sequence ID" value="HDY58961.1"/>
    <property type="molecule type" value="Genomic_DNA"/>
</dbReference>
<dbReference type="Gene3D" id="3.30.450.20">
    <property type="entry name" value="PAS domain"/>
    <property type="match status" value="1"/>
</dbReference>
<dbReference type="SUPFAM" id="SSF47384">
    <property type="entry name" value="Homodimeric domain of signal transducing histidine kinase"/>
    <property type="match status" value="1"/>
</dbReference>
<dbReference type="AlphaFoldDB" id="A0A7V0Z5C2"/>
<dbReference type="GO" id="GO:0000155">
    <property type="term" value="F:phosphorelay sensor kinase activity"/>
    <property type="evidence" value="ECO:0007669"/>
    <property type="project" value="InterPro"/>
</dbReference>
<evidence type="ECO:0000256" key="4">
    <source>
        <dbReference type="ARBA" id="ARBA00022679"/>
    </source>
</evidence>
<comment type="subcellular location">
    <subcellularLocation>
        <location evidence="2">Membrane</location>
    </subcellularLocation>
</comment>
<feature type="domain" description="PAS" evidence="9">
    <location>
        <begin position="18"/>
        <end position="61"/>
    </location>
</feature>
<dbReference type="GO" id="GO:0000156">
    <property type="term" value="F:phosphorelay response regulator activity"/>
    <property type="evidence" value="ECO:0007669"/>
    <property type="project" value="TreeGrafter"/>
</dbReference>
<dbReference type="GO" id="GO:0007234">
    <property type="term" value="P:osmosensory signaling via phosphorelay pathway"/>
    <property type="evidence" value="ECO:0007669"/>
    <property type="project" value="TreeGrafter"/>
</dbReference>
<evidence type="ECO:0000256" key="7">
    <source>
        <dbReference type="ARBA" id="ARBA00022840"/>
    </source>
</evidence>
<dbReference type="Gene3D" id="3.30.565.10">
    <property type="entry name" value="Histidine kinase-like ATPase, C-terminal domain"/>
    <property type="match status" value="1"/>
</dbReference>
<dbReference type="Gene3D" id="1.10.287.130">
    <property type="match status" value="1"/>
</dbReference>
<keyword evidence="7" id="KW-0067">ATP-binding</keyword>
<keyword evidence="4" id="KW-0808">Transferase</keyword>
<dbReference type="InterPro" id="IPR003661">
    <property type="entry name" value="HisK_dim/P_dom"/>
</dbReference>
<dbReference type="InterPro" id="IPR050351">
    <property type="entry name" value="BphY/WalK/GraS-like"/>
</dbReference>
<dbReference type="SUPFAM" id="SSF55874">
    <property type="entry name" value="ATPase domain of HSP90 chaperone/DNA topoisomerase II/histidine kinase"/>
    <property type="match status" value="1"/>
</dbReference>
<reference evidence="10" key="1">
    <citation type="journal article" date="2020" name="mSystems">
        <title>Genome- and Community-Level Interaction Insights into Carbon Utilization and Element Cycling Functions of Hydrothermarchaeota in Hydrothermal Sediment.</title>
        <authorList>
            <person name="Zhou Z."/>
            <person name="Liu Y."/>
            <person name="Xu W."/>
            <person name="Pan J."/>
            <person name="Luo Z.H."/>
            <person name="Li M."/>
        </authorList>
    </citation>
    <scope>NUCLEOTIDE SEQUENCE [LARGE SCALE GENOMIC DNA]</scope>
    <source>
        <strain evidence="10">SpSt-258</strain>
    </source>
</reference>
<gene>
    <name evidence="10" type="ORF">ENP86_05360</name>
</gene>
<dbReference type="InterPro" id="IPR000014">
    <property type="entry name" value="PAS"/>
</dbReference>
<proteinExistence type="predicted"/>
<dbReference type="InterPro" id="IPR036097">
    <property type="entry name" value="HisK_dim/P_sf"/>
</dbReference>
<comment type="catalytic activity">
    <reaction evidence="1">
        <text>ATP + protein L-histidine = ADP + protein N-phospho-L-histidine.</text>
        <dbReference type="EC" id="2.7.13.3"/>
    </reaction>
</comment>
<evidence type="ECO:0000259" key="9">
    <source>
        <dbReference type="PROSITE" id="PS50112"/>
    </source>
</evidence>
<keyword evidence="5" id="KW-0547">Nucleotide-binding</keyword>
<keyword evidence="6" id="KW-0418">Kinase</keyword>
<accession>A0A7V0Z5C2</accession>
<dbReference type="PANTHER" id="PTHR42878:SF7">
    <property type="entry name" value="SENSOR HISTIDINE KINASE GLRK"/>
    <property type="match status" value="1"/>
</dbReference>
<dbReference type="InterPro" id="IPR036890">
    <property type="entry name" value="HATPase_C_sf"/>
</dbReference>
<organism evidence="10">
    <name type="scientific">candidate division WOR-3 bacterium</name>
    <dbReference type="NCBI Taxonomy" id="2052148"/>
    <lineage>
        <taxon>Bacteria</taxon>
        <taxon>Bacteria division WOR-3</taxon>
    </lineage>
</organism>